<dbReference type="Gene3D" id="3.10.20.90">
    <property type="entry name" value="Phosphatidylinositol 3-kinase Catalytic Subunit, Chain A, domain 1"/>
    <property type="match status" value="1"/>
</dbReference>
<sequence>MTSLFQSLPSSSSQPKPGKTTMSKDYLVATNDSTSVFVRRSDAVEYQDLVALLVALFPSVSLYSVVIQTNELDICAGRYVDIPPDLWQEISPEIQNIRVISCPPKRPPTPPPSISIHVQSPSGETRTVSLQSSASTYDLKAAIRNSGGTSVPTQFLTYDGQSLKDDSKLSGYGISDKATVYLQLQQNEPAVIPGSMPIVGGRRMRKPVIYLFSPRPIHVTVKVSLVDSWTFNAVYPSVPIKNTEFGQSIVWDVDTHDDHSLTTPTGTRASYLFWEAEPKRGVLSAPSPPPSPRNTTVVPFDPMYPQVNNENSVVLLSSQAAEYLDRALSALCLHVEARTSFITYWLPEILKHDYVALHFLPQTAYSHAAPLEVSPKPDIVTRVFMLFSPVGRDELVEWEGALTRAFESVDMWKGVVGVDGGGGGMGDEVFRVVEWGGMEVGR</sequence>
<comment type="caution">
    <text evidence="3">The sequence shown here is derived from an EMBL/GenBank/DDBJ whole genome shotgun (WGS) entry which is preliminary data.</text>
</comment>
<protein>
    <recommendedName>
        <fullName evidence="2">Ubiquitin-like domain-containing protein</fullName>
    </recommendedName>
</protein>
<feature type="region of interest" description="Disordered" evidence="1">
    <location>
        <begin position="1"/>
        <end position="23"/>
    </location>
</feature>
<dbReference type="AlphaFoldDB" id="A0AA39TZQ3"/>
<evidence type="ECO:0000259" key="2">
    <source>
        <dbReference type="PROSITE" id="PS50053"/>
    </source>
</evidence>
<evidence type="ECO:0000313" key="3">
    <source>
        <dbReference type="EMBL" id="KAK0471013.1"/>
    </source>
</evidence>
<dbReference type="Pfam" id="PF00240">
    <property type="entry name" value="ubiquitin"/>
    <property type="match status" value="1"/>
</dbReference>
<feature type="domain" description="Ubiquitin-like" evidence="2">
    <location>
        <begin position="114"/>
        <end position="189"/>
    </location>
</feature>
<evidence type="ECO:0000313" key="4">
    <source>
        <dbReference type="Proteomes" id="UP001175227"/>
    </source>
</evidence>
<dbReference type="InterPro" id="IPR029071">
    <property type="entry name" value="Ubiquitin-like_domsf"/>
</dbReference>
<dbReference type="InterPro" id="IPR000626">
    <property type="entry name" value="Ubiquitin-like_dom"/>
</dbReference>
<reference evidence="3" key="1">
    <citation type="submission" date="2023-06" db="EMBL/GenBank/DDBJ databases">
        <authorList>
            <consortium name="Lawrence Berkeley National Laboratory"/>
            <person name="Ahrendt S."/>
            <person name="Sahu N."/>
            <person name="Indic B."/>
            <person name="Wong-Bajracharya J."/>
            <person name="Merenyi Z."/>
            <person name="Ke H.-M."/>
            <person name="Monk M."/>
            <person name="Kocsube S."/>
            <person name="Drula E."/>
            <person name="Lipzen A."/>
            <person name="Balint B."/>
            <person name="Henrissat B."/>
            <person name="Andreopoulos B."/>
            <person name="Martin F.M."/>
            <person name="Harder C.B."/>
            <person name="Rigling D."/>
            <person name="Ford K.L."/>
            <person name="Foster G.D."/>
            <person name="Pangilinan J."/>
            <person name="Papanicolaou A."/>
            <person name="Barry K."/>
            <person name="LaButti K."/>
            <person name="Viragh M."/>
            <person name="Koriabine M."/>
            <person name="Yan M."/>
            <person name="Riley R."/>
            <person name="Champramary S."/>
            <person name="Plett K.L."/>
            <person name="Tsai I.J."/>
            <person name="Slot J."/>
            <person name="Sipos G."/>
            <person name="Plett J."/>
            <person name="Nagy L.G."/>
            <person name="Grigoriev I.V."/>
        </authorList>
    </citation>
    <scope>NUCLEOTIDE SEQUENCE</scope>
    <source>
        <strain evidence="3">ICMP 16352</strain>
    </source>
</reference>
<name>A0AA39TZQ3_9AGAR</name>
<dbReference type="CDD" id="cd17039">
    <property type="entry name" value="Ubl_ubiquitin_like"/>
    <property type="match status" value="1"/>
</dbReference>
<evidence type="ECO:0000256" key="1">
    <source>
        <dbReference type="SAM" id="MobiDB-lite"/>
    </source>
</evidence>
<feature type="compositionally biased region" description="Low complexity" evidence="1">
    <location>
        <begin position="1"/>
        <end position="15"/>
    </location>
</feature>
<gene>
    <name evidence="3" type="ORF">IW261DRAFT_1671852</name>
</gene>
<dbReference type="PROSITE" id="PS50053">
    <property type="entry name" value="UBIQUITIN_2"/>
    <property type="match status" value="1"/>
</dbReference>
<proteinExistence type="predicted"/>
<dbReference type="Proteomes" id="UP001175227">
    <property type="component" value="Unassembled WGS sequence"/>
</dbReference>
<keyword evidence="4" id="KW-1185">Reference proteome</keyword>
<accession>A0AA39TZQ3</accession>
<dbReference type="EMBL" id="JAUEPR010000056">
    <property type="protein sequence ID" value="KAK0471013.1"/>
    <property type="molecule type" value="Genomic_DNA"/>
</dbReference>
<dbReference type="SMART" id="SM00213">
    <property type="entry name" value="UBQ"/>
    <property type="match status" value="1"/>
</dbReference>
<dbReference type="SUPFAM" id="SSF54236">
    <property type="entry name" value="Ubiquitin-like"/>
    <property type="match status" value="1"/>
</dbReference>
<organism evidence="3 4">
    <name type="scientific">Armillaria novae-zelandiae</name>
    <dbReference type="NCBI Taxonomy" id="153914"/>
    <lineage>
        <taxon>Eukaryota</taxon>
        <taxon>Fungi</taxon>
        <taxon>Dikarya</taxon>
        <taxon>Basidiomycota</taxon>
        <taxon>Agaricomycotina</taxon>
        <taxon>Agaricomycetes</taxon>
        <taxon>Agaricomycetidae</taxon>
        <taxon>Agaricales</taxon>
        <taxon>Marasmiineae</taxon>
        <taxon>Physalacriaceae</taxon>
        <taxon>Armillaria</taxon>
    </lineage>
</organism>